<sequence length="390" mass="43312">MLCWSVMEHNPKSQIISLINDSKSILLVTHKQMDGDAIGSILALKEVLEKIDKKVEALVANSLPANLTYLNDYTTLKNRVDIQKDFIINLEIGDLKIDKLGYKKSPDGKNLSIVITPNSGELKTSDISFSESGSKYDLVIILGSPDLESLGSIYNNYSQLFFETPTAQIDHHSFNENYAKINFVDMTASSTCEMLVSLIEAIESSNSTKIFSESIATALLTGIINKTNSFQNLSTTPKSLTVAAQLVALGAEKDKIILNLFKSKPISTLKLWGRILNNLEEEDNFVWAKVSQVDLEETGSHPSQINSVIDNLLKTASDFDFVILISETTEQDMQIEIRSLTPNFDSLALASHFGGNGNNQSSSFIYPIHSDFKEESQRVIEKIKDFINQK</sequence>
<evidence type="ECO:0000313" key="3">
    <source>
        <dbReference type="Proteomes" id="UP000034316"/>
    </source>
</evidence>
<dbReference type="Gene3D" id="3.10.310.30">
    <property type="match status" value="1"/>
</dbReference>
<dbReference type="PANTHER" id="PTHR47618">
    <property type="entry name" value="BIFUNCTIONAL OLIGORIBONUCLEASE AND PAP PHOSPHATASE NRNA"/>
    <property type="match status" value="1"/>
</dbReference>
<dbReference type="Pfam" id="PF01368">
    <property type="entry name" value="DHH"/>
    <property type="match status" value="1"/>
</dbReference>
<dbReference type="PANTHER" id="PTHR47618:SF1">
    <property type="entry name" value="BIFUNCTIONAL OLIGORIBONUCLEASE AND PAP PHOSPHATASE NRNA"/>
    <property type="match status" value="1"/>
</dbReference>
<dbReference type="Proteomes" id="UP000034316">
    <property type="component" value="Unassembled WGS sequence"/>
</dbReference>
<evidence type="ECO:0000259" key="1">
    <source>
        <dbReference type="Pfam" id="PF01368"/>
    </source>
</evidence>
<dbReference type="STRING" id="1618333.UR93_C0011G0020"/>
<dbReference type="SUPFAM" id="SSF64182">
    <property type="entry name" value="DHH phosphoesterases"/>
    <property type="match status" value="1"/>
</dbReference>
<dbReference type="InterPro" id="IPR001667">
    <property type="entry name" value="DDH_dom"/>
</dbReference>
<proteinExistence type="predicted"/>
<dbReference type="InterPro" id="IPR038763">
    <property type="entry name" value="DHH_sf"/>
</dbReference>
<organism evidence="2 3">
    <name type="scientific">Berkelbacteria bacterium GW2011_GWA2_35_9</name>
    <dbReference type="NCBI Taxonomy" id="1618333"/>
    <lineage>
        <taxon>Bacteria</taxon>
        <taxon>Candidatus Berkelbacteria</taxon>
    </lineage>
</organism>
<dbReference type="Gene3D" id="3.90.1640.10">
    <property type="entry name" value="inorganic pyrophosphatase (n-terminal core)"/>
    <property type="match status" value="2"/>
</dbReference>
<name>A0A0G0GA29_9BACT</name>
<evidence type="ECO:0000313" key="2">
    <source>
        <dbReference type="EMBL" id="KKP88572.1"/>
    </source>
</evidence>
<comment type="caution">
    <text evidence="2">The sequence shown here is derived from an EMBL/GenBank/DDBJ whole genome shotgun (WGS) entry which is preliminary data.</text>
</comment>
<feature type="domain" description="DDH" evidence="1">
    <location>
        <begin position="25"/>
        <end position="223"/>
    </location>
</feature>
<dbReference type="InterPro" id="IPR051319">
    <property type="entry name" value="Oligoribo/pAp-PDE_c-di-AMP_PDE"/>
</dbReference>
<reference evidence="2 3" key="1">
    <citation type="journal article" date="2015" name="Nature">
        <title>rRNA introns, odd ribosomes, and small enigmatic genomes across a large radiation of phyla.</title>
        <authorList>
            <person name="Brown C.T."/>
            <person name="Hug L.A."/>
            <person name="Thomas B.C."/>
            <person name="Sharon I."/>
            <person name="Castelle C.J."/>
            <person name="Singh A."/>
            <person name="Wilkins M.J."/>
            <person name="Williams K.H."/>
            <person name="Banfield J.F."/>
        </authorList>
    </citation>
    <scope>NUCLEOTIDE SEQUENCE [LARGE SCALE GENOMIC DNA]</scope>
</reference>
<dbReference type="EMBL" id="LBRB01000011">
    <property type="protein sequence ID" value="KKP88572.1"/>
    <property type="molecule type" value="Genomic_DNA"/>
</dbReference>
<accession>A0A0G0GA29</accession>
<gene>
    <name evidence="2" type="ORF">UR93_C0011G0020</name>
</gene>
<protein>
    <submittedName>
        <fullName evidence="2">MgpA protein</fullName>
    </submittedName>
</protein>
<dbReference type="AlphaFoldDB" id="A0A0G0GA29"/>